<dbReference type="GO" id="GO:0005765">
    <property type="term" value="C:lysosomal membrane"/>
    <property type="evidence" value="ECO:0007669"/>
    <property type="project" value="UniProtKB-SubCell"/>
</dbReference>
<evidence type="ECO:0000256" key="4">
    <source>
        <dbReference type="ARBA" id="ARBA00022692"/>
    </source>
</evidence>
<protein>
    <recommendedName>
        <fullName evidence="7">Battenin</fullName>
    </recommendedName>
</protein>
<feature type="transmembrane region" description="Helical" evidence="7">
    <location>
        <begin position="232"/>
        <end position="251"/>
    </location>
</feature>
<comment type="subcellular location">
    <subcellularLocation>
        <location evidence="1">Endomembrane system</location>
        <topology evidence="1">Multi-pass membrane protein</topology>
    </subcellularLocation>
    <subcellularLocation>
        <location evidence="7">Lysosome membrane</location>
        <topology evidence="7">Multi-pass membrane protein</topology>
    </subcellularLocation>
</comment>
<dbReference type="Pfam" id="PF02487">
    <property type="entry name" value="CLN3"/>
    <property type="match status" value="1"/>
</dbReference>
<evidence type="ECO:0000256" key="1">
    <source>
        <dbReference type="ARBA" id="ARBA00004127"/>
    </source>
</evidence>
<feature type="transmembrane region" description="Helical" evidence="7">
    <location>
        <begin position="117"/>
        <end position="136"/>
    </location>
</feature>
<evidence type="ECO:0000256" key="7">
    <source>
        <dbReference type="RuleBase" id="RU361113"/>
    </source>
</evidence>
<organism evidence="8 9">
    <name type="scientific">Pocillopora damicornis</name>
    <name type="common">Cauliflower coral</name>
    <name type="synonym">Millepora damicornis</name>
    <dbReference type="NCBI Taxonomy" id="46731"/>
    <lineage>
        <taxon>Eukaryota</taxon>
        <taxon>Metazoa</taxon>
        <taxon>Cnidaria</taxon>
        <taxon>Anthozoa</taxon>
        <taxon>Hexacorallia</taxon>
        <taxon>Scleractinia</taxon>
        <taxon>Astrocoeniina</taxon>
        <taxon>Pocilloporidae</taxon>
        <taxon>Pocillopora</taxon>
    </lineage>
</organism>
<dbReference type="InterPro" id="IPR036259">
    <property type="entry name" value="MFS_trans_sf"/>
</dbReference>
<comment type="similarity">
    <text evidence="2 7">Belongs to the battenin family.</text>
</comment>
<evidence type="ECO:0000313" key="9">
    <source>
        <dbReference type="Proteomes" id="UP000275408"/>
    </source>
</evidence>
<dbReference type="GO" id="GO:0012505">
    <property type="term" value="C:endomembrane system"/>
    <property type="evidence" value="ECO:0007669"/>
    <property type="project" value="UniProtKB-SubCell"/>
</dbReference>
<feature type="transmembrane region" description="Helical" evidence="7">
    <location>
        <begin position="178"/>
        <end position="195"/>
    </location>
</feature>
<dbReference type="PANTHER" id="PTHR10981:SF0">
    <property type="entry name" value="BATTENIN"/>
    <property type="match status" value="1"/>
</dbReference>
<feature type="transmembrane region" description="Helical" evidence="7">
    <location>
        <begin position="258"/>
        <end position="277"/>
    </location>
</feature>
<comment type="caution">
    <text evidence="8">The sequence shown here is derived from an EMBL/GenBank/DDBJ whole genome shotgun (WGS) entry which is preliminary data.</text>
</comment>
<feature type="transmembrane region" description="Helical" evidence="7">
    <location>
        <begin position="84"/>
        <end position="105"/>
    </location>
</feature>
<sequence>MKQAMVVSGMSHVMVKLFAPWVSWKVLPYSGKIVLLFVLHTVAFLIIVVANSPASRLVGVVSFQVGNAMAENTFLSLGTFYGDVAVISFAAGGGLGAVLGTLYYSGISAWTCVPPRIAVSFLIPATFFFVFMYAALDKSHVDQRSRHNSTCFPEVDYDAFGDQQKASKLSMITVKVRVSLHIFVPISYLFMQFFADRHSIQTIIPTLALPEKAHGLIGHYTYYSLTHDIGSLIGRSYLLLLSITCPCVASYAQIKHTWILAAAGNIMMFCLVFLSWFHPIVEVEVILVLCFVFGMITGSHYANSPLVITEQVRDATEREFALGIFTLGSSAGTKAPPGTKLVSAHGVYFTCNGTVDHQLESKSKHLNSIIMRVILATERDVK</sequence>
<dbReference type="OrthoDB" id="5977070at2759"/>
<keyword evidence="3" id="KW-0813">Transport</keyword>
<dbReference type="PRINTS" id="PR01315">
    <property type="entry name" value="BATTENIN"/>
</dbReference>
<name>A0A3M6UXR9_POCDA</name>
<keyword evidence="7" id="KW-0458">Lysosome</keyword>
<reference evidence="8 9" key="1">
    <citation type="journal article" date="2018" name="Sci. Rep.">
        <title>Comparative analysis of the Pocillopora damicornis genome highlights role of immune system in coral evolution.</title>
        <authorList>
            <person name="Cunning R."/>
            <person name="Bay R.A."/>
            <person name="Gillette P."/>
            <person name="Baker A.C."/>
            <person name="Traylor-Knowles N."/>
        </authorList>
    </citation>
    <scope>NUCLEOTIDE SEQUENCE [LARGE SCALE GENOMIC DNA]</scope>
    <source>
        <strain evidence="8">RSMAS</strain>
        <tissue evidence="8">Whole animal</tissue>
    </source>
</reference>
<dbReference type="GO" id="GO:0051453">
    <property type="term" value="P:regulation of intracellular pH"/>
    <property type="evidence" value="ECO:0007669"/>
    <property type="project" value="TreeGrafter"/>
</dbReference>
<dbReference type="PANTHER" id="PTHR10981">
    <property type="entry name" value="BATTENIN"/>
    <property type="match status" value="1"/>
</dbReference>
<evidence type="ECO:0000313" key="8">
    <source>
        <dbReference type="EMBL" id="RMX58420.1"/>
    </source>
</evidence>
<evidence type="ECO:0000256" key="3">
    <source>
        <dbReference type="ARBA" id="ARBA00022448"/>
    </source>
</evidence>
<keyword evidence="4 7" id="KW-0812">Transmembrane</keyword>
<evidence type="ECO:0000256" key="2">
    <source>
        <dbReference type="ARBA" id="ARBA00007467"/>
    </source>
</evidence>
<dbReference type="Proteomes" id="UP000275408">
    <property type="component" value="Unassembled WGS sequence"/>
</dbReference>
<dbReference type="InterPro" id="IPR003492">
    <property type="entry name" value="Battenin_disease_Cln3"/>
</dbReference>
<feature type="transmembrane region" description="Helical" evidence="7">
    <location>
        <begin position="283"/>
        <end position="303"/>
    </location>
</feature>
<accession>A0A3M6UXR9</accession>
<keyword evidence="5 7" id="KW-1133">Transmembrane helix</keyword>
<feature type="transmembrane region" description="Helical" evidence="7">
    <location>
        <begin position="29"/>
        <end position="50"/>
    </location>
</feature>
<dbReference type="EMBL" id="RCHS01000518">
    <property type="protein sequence ID" value="RMX58420.1"/>
    <property type="molecule type" value="Genomic_DNA"/>
</dbReference>
<dbReference type="AlphaFoldDB" id="A0A3M6UXR9"/>
<keyword evidence="9" id="KW-1185">Reference proteome</keyword>
<dbReference type="SUPFAM" id="SSF103473">
    <property type="entry name" value="MFS general substrate transporter"/>
    <property type="match status" value="1"/>
</dbReference>
<evidence type="ECO:0000256" key="6">
    <source>
        <dbReference type="ARBA" id="ARBA00023136"/>
    </source>
</evidence>
<gene>
    <name evidence="8" type="ORF">pdam_00023886</name>
</gene>
<keyword evidence="6 7" id="KW-0472">Membrane</keyword>
<evidence type="ECO:0000256" key="5">
    <source>
        <dbReference type="ARBA" id="ARBA00022989"/>
    </source>
</evidence>
<proteinExistence type="inferred from homology"/>